<evidence type="ECO:0000313" key="2">
    <source>
        <dbReference type="Proteomes" id="UP000290288"/>
    </source>
</evidence>
<gene>
    <name evidence="1" type="ORF">EST38_g7832</name>
</gene>
<sequence length="421" mass="48327">MLERSNLQTIAEVLKRSKKAPSRLQVALARGLSVGDSILDPLIVPFTASLTSLVLSRIPISQIHSLPSGLFPLLERLVLYIDREDYKRSTWLQKQPIVAFESAPALRRVTTSSLSFSESGAAILRLPWHQLTHLIEADYNKDSDCFLIKFLPQCVALQWLYTVLLDDDFGQRFGEAWGNEPVRTMQKLQSLTLNFWGSSMGTFQYPVFFDKFKFPGLRSLRLEGSDMDFDDEDAWDPNQVDRFIHKIEHEFHLEYLSICHSPIARPSLERLFKATPHVTILDAHIYRNYENFFETLTIGGDSSQYILPRLKTLVLELGLSAALENGERETIDPDTFAAFLESRMRCAPGSRLRKIVLYGNNSDEISDEIPFVQVTQRYLPEGLLLERHVIAELRDGKVDDHWMERDPEMQDWLEANAACKY</sequence>
<dbReference type="InterPro" id="IPR032675">
    <property type="entry name" value="LRR_dom_sf"/>
</dbReference>
<evidence type="ECO:0000313" key="1">
    <source>
        <dbReference type="EMBL" id="RXW18030.1"/>
    </source>
</evidence>
<dbReference type="SUPFAM" id="SSF52047">
    <property type="entry name" value="RNI-like"/>
    <property type="match status" value="1"/>
</dbReference>
<keyword evidence="2" id="KW-1185">Reference proteome</keyword>
<organism evidence="1 2">
    <name type="scientific">Candolleomyces aberdarensis</name>
    <dbReference type="NCBI Taxonomy" id="2316362"/>
    <lineage>
        <taxon>Eukaryota</taxon>
        <taxon>Fungi</taxon>
        <taxon>Dikarya</taxon>
        <taxon>Basidiomycota</taxon>
        <taxon>Agaricomycotina</taxon>
        <taxon>Agaricomycetes</taxon>
        <taxon>Agaricomycetidae</taxon>
        <taxon>Agaricales</taxon>
        <taxon>Agaricineae</taxon>
        <taxon>Psathyrellaceae</taxon>
        <taxon>Candolleomyces</taxon>
    </lineage>
</organism>
<reference evidence="1 2" key="1">
    <citation type="submission" date="2019-01" db="EMBL/GenBank/DDBJ databases">
        <title>Draft genome sequence of Psathyrella aberdarensis IHI B618.</title>
        <authorList>
            <person name="Buettner E."/>
            <person name="Kellner H."/>
        </authorList>
    </citation>
    <scope>NUCLEOTIDE SEQUENCE [LARGE SCALE GENOMIC DNA]</scope>
    <source>
        <strain evidence="1 2">IHI B618</strain>
    </source>
</reference>
<dbReference type="AlphaFoldDB" id="A0A4Q2DE59"/>
<dbReference type="EMBL" id="SDEE01000295">
    <property type="protein sequence ID" value="RXW18030.1"/>
    <property type="molecule type" value="Genomic_DNA"/>
</dbReference>
<dbReference type="OrthoDB" id="2903185at2759"/>
<protein>
    <submittedName>
        <fullName evidence="1">Uncharacterized protein</fullName>
    </submittedName>
</protein>
<dbReference type="Gene3D" id="3.80.10.10">
    <property type="entry name" value="Ribonuclease Inhibitor"/>
    <property type="match status" value="1"/>
</dbReference>
<accession>A0A4Q2DE59</accession>
<dbReference type="STRING" id="2316362.A0A4Q2DE59"/>
<name>A0A4Q2DE59_9AGAR</name>
<dbReference type="Proteomes" id="UP000290288">
    <property type="component" value="Unassembled WGS sequence"/>
</dbReference>
<proteinExistence type="predicted"/>
<comment type="caution">
    <text evidence="1">The sequence shown here is derived from an EMBL/GenBank/DDBJ whole genome shotgun (WGS) entry which is preliminary data.</text>
</comment>